<accession>A0A1Y1V6J4</accession>
<dbReference type="PANTHER" id="PTHR28670:SF1">
    <property type="entry name" value="UV-STIMULATED SCAFFOLD PROTEIN A"/>
    <property type="match status" value="1"/>
</dbReference>
<dbReference type="GO" id="GO:0000993">
    <property type="term" value="F:RNA polymerase II complex binding"/>
    <property type="evidence" value="ECO:0007669"/>
    <property type="project" value="TreeGrafter"/>
</dbReference>
<dbReference type="GO" id="GO:0008270">
    <property type="term" value="F:zinc ion binding"/>
    <property type="evidence" value="ECO:0007669"/>
    <property type="project" value="UniProtKB-KW"/>
</dbReference>
<dbReference type="GO" id="GO:0005694">
    <property type="term" value="C:chromosome"/>
    <property type="evidence" value="ECO:0007669"/>
    <property type="project" value="UniProtKB-SubCell"/>
</dbReference>
<keyword evidence="3" id="KW-0158">Chromosome</keyword>
<keyword evidence="9" id="KW-0234">DNA repair</keyword>
<evidence type="ECO:0000256" key="6">
    <source>
        <dbReference type="ARBA" id="ARBA00022771"/>
    </source>
</evidence>
<reference evidence="12 13" key="2">
    <citation type="submission" date="2016-08" db="EMBL/GenBank/DDBJ databases">
        <title>Pervasive Adenine N6-methylation of Active Genes in Fungi.</title>
        <authorList>
            <consortium name="DOE Joint Genome Institute"/>
            <person name="Mondo S.J."/>
            <person name="Dannebaum R.O."/>
            <person name="Kuo R.C."/>
            <person name="Labutti K."/>
            <person name="Haridas S."/>
            <person name="Kuo A."/>
            <person name="Salamov A."/>
            <person name="Ahrendt S.R."/>
            <person name="Lipzen A."/>
            <person name="Sullivan W."/>
            <person name="Andreopoulos W.B."/>
            <person name="Clum A."/>
            <person name="Lindquist E."/>
            <person name="Daum C."/>
            <person name="Ramamoorthy G.K."/>
            <person name="Gryganskyi A."/>
            <person name="Culley D."/>
            <person name="Magnuson J.K."/>
            <person name="James T.Y."/>
            <person name="O'Malley M.A."/>
            <person name="Stajich J.E."/>
            <person name="Spatafora J.W."/>
            <person name="Visel A."/>
            <person name="Grigoriev I.V."/>
        </authorList>
    </citation>
    <scope>NUCLEOTIDE SEQUENCE [LARGE SCALE GENOMIC DNA]</scope>
    <source>
        <strain evidence="13">finn</strain>
    </source>
</reference>
<evidence type="ECO:0000259" key="11">
    <source>
        <dbReference type="Pfam" id="PF09740"/>
    </source>
</evidence>
<evidence type="ECO:0000256" key="8">
    <source>
        <dbReference type="ARBA" id="ARBA00023054"/>
    </source>
</evidence>
<evidence type="ECO:0000313" key="12">
    <source>
        <dbReference type="EMBL" id="ORX48428.1"/>
    </source>
</evidence>
<evidence type="ECO:0000256" key="4">
    <source>
        <dbReference type="ARBA" id="ARBA00022723"/>
    </source>
</evidence>
<evidence type="ECO:0000313" key="13">
    <source>
        <dbReference type="Proteomes" id="UP000193719"/>
    </source>
</evidence>
<evidence type="ECO:0000256" key="7">
    <source>
        <dbReference type="ARBA" id="ARBA00022833"/>
    </source>
</evidence>
<dbReference type="InterPro" id="IPR049408">
    <property type="entry name" value="UVSSA_N_a-solenoid_rpt"/>
</dbReference>
<reference evidence="12 13" key="1">
    <citation type="submission" date="2016-08" db="EMBL/GenBank/DDBJ databases">
        <title>Genomes of anaerobic fungi encode conserved fungal cellulosomes for biomass hydrolysis.</title>
        <authorList>
            <consortium name="DOE Joint Genome Institute"/>
            <person name="Haitjema C.H."/>
            <person name="Gilmore S.P."/>
            <person name="Henske J.K."/>
            <person name="Solomon K.V."/>
            <person name="De Groot R."/>
            <person name="Kuo A."/>
            <person name="Mondo S.J."/>
            <person name="Salamov A.A."/>
            <person name="Labutti K."/>
            <person name="Zhao Z."/>
            <person name="Chiniquy J."/>
            <person name="Barry K."/>
            <person name="Brewer H.M."/>
            <person name="Purvine S.O."/>
            <person name="Wright A.T."/>
            <person name="Boxma B."/>
            <person name="Van Alen T."/>
            <person name="Hackstein J.H."/>
            <person name="Baker S.E."/>
            <person name="Grigoriev I.V."/>
            <person name="O'Malley M.A."/>
        </authorList>
    </citation>
    <scope>NUCLEOTIDE SEQUENCE [LARGE SCALE GENOMIC DNA]</scope>
    <source>
        <strain evidence="13">finn</strain>
    </source>
</reference>
<evidence type="ECO:0000256" key="1">
    <source>
        <dbReference type="ARBA" id="ARBA00004286"/>
    </source>
</evidence>
<comment type="caution">
    <text evidence="12">The sequence shown here is derived from an EMBL/GenBank/DDBJ whole genome shotgun (WGS) entry which is preliminary data.</text>
</comment>
<dbReference type="PANTHER" id="PTHR28670">
    <property type="entry name" value="UV-STIMULATED SCAFFOLD PROTEIN A"/>
    <property type="match status" value="1"/>
</dbReference>
<dbReference type="InterPro" id="IPR049431">
    <property type="entry name" value="UVSSA_C"/>
</dbReference>
<dbReference type="OrthoDB" id="5594015at2759"/>
<proteinExistence type="inferred from homology"/>
<dbReference type="Pfam" id="PF20867">
    <property type="entry name" value="UVSSA_N"/>
    <property type="match status" value="1"/>
</dbReference>
<evidence type="ECO:0000256" key="5">
    <source>
        <dbReference type="ARBA" id="ARBA00022763"/>
    </source>
</evidence>
<feature type="compositionally biased region" description="Acidic residues" evidence="10">
    <location>
        <begin position="364"/>
        <end position="384"/>
    </location>
</feature>
<evidence type="ECO:0000256" key="10">
    <source>
        <dbReference type="SAM" id="MobiDB-lite"/>
    </source>
</evidence>
<evidence type="ECO:0000256" key="9">
    <source>
        <dbReference type="ARBA" id="ARBA00023204"/>
    </source>
</evidence>
<comment type="similarity">
    <text evidence="2">Belongs to the UVSSA family.</text>
</comment>
<dbReference type="GO" id="GO:0006283">
    <property type="term" value="P:transcription-coupled nucleotide-excision repair"/>
    <property type="evidence" value="ECO:0007669"/>
    <property type="project" value="TreeGrafter"/>
</dbReference>
<keyword evidence="4" id="KW-0479">Metal-binding</keyword>
<dbReference type="Proteomes" id="UP000193719">
    <property type="component" value="Unassembled WGS sequence"/>
</dbReference>
<keyword evidence="5" id="KW-0227">DNA damage</keyword>
<sequence length="662" mass="77900">MSLNEKKKSKDPISLLKDVTLSDEIRLKILVRDITSKGKNHLDIEYLKAIKCLCRKSDENVMFTYDFIWSQLQKNHSQIRYSCIQLIDYLFHRAVIFRKKIIDNLPEMLDLTICSDKLPLPKNWASKLKILTYNTMVEWNNKFSDKNTQIKIGYNYMKNNQQASIEQELENQRKNEERFHKALESIEILREKVNETVNVTESCFHILIPEVPINIPINQKKHSEELKKENKKVVYPIVISPDQDELLKELNVKETSENTIIFQQLREYYNQIKSGQLKDVGNMILKIRNIDTNDENKQNETLRMLYIWKQKLKDIKEKCEKLNIMELRTILDDEKKIKKDKGKNEADNNDNDILLNEELFGSDSQDDFNENSDEDDDDDDETFEEVPININITNNKKKVKSNTANKVSSNSSFNKVFNIDYANYDDIEKDPTVMNINHLNSENNIISVEKNNDEQTIPENIPDDLKELYKTAPVVEFNDDLLYWGRTKIQFNEFSGMERSHRFFGVSEGNNYISDETLERLQKRAIYFPKKERIIYPECRAKMPNGTLCKRRDKENCPYHGKIIPRDDEGNPINPEDENNLAKSMSSNSNNETFFAKKRKLNEMKQIKGKSSNLVDIKSINSTPKNRIMNTLRKKEKNTNVDAILKYDAKMKYRNKKAFLWE</sequence>
<evidence type="ECO:0000256" key="3">
    <source>
        <dbReference type="ARBA" id="ARBA00022454"/>
    </source>
</evidence>
<dbReference type="AlphaFoldDB" id="A0A1Y1V6J4"/>
<dbReference type="EMBL" id="MCFH01000027">
    <property type="protein sequence ID" value="ORX48428.1"/>
    <property type="molecule type" value="Genomic_DNA"/>
</dbReference>
<evidence type="ECO:0000256" key="2">
    <source>
        <dbReference type="ARBA" id="ARBA00009240"/>
    </source>
</evidence>
<dbReference type="Pfam" id="PF09740">
    <property type="entry name" value="DUF2043"/>
    <property type="match status" value="1"/>
</dbReference>
<comment type="subcellular location">
    <subcellularLocation>
        <location evidence="1">Chromosome</location>
    </subcellularLocation>
</comment>
<protein>
    <recommendedName>
        <fullName evidence="11">UV-stimulated scaffold protein A C-terminal domain-containing protein</fullName>
    </recommendedName>
</protein>
<organism evidence="12 13">
    <name type="scientific">Piromyces finnis</name>
    <dbReference type="NCBI Taxonomy" id="1754191"/>
    <lineage>
        <taxon>Eukaryota</taxon>
        <taxon>Fungi</taxon>
        <taxon>Fungi incertae sedis</taxon>
        <taxon>Chytridiomycota</taxon>
        <taxon>Chytridiomycota incertae sedis</taxon>
        <taxon>Neocallimastigomycetes</taxon>
        <taxon>Neocallimastigales</taxon>
        <taxon>Neocallimastigaceae</taxon>
        <taxon>Piromyces</taxon>
    </lineage>
</organism>
<feature type="domain" description="UV-stimulated scaffold protein A C-terminal" evidence="11">
    <location>
        <begin position="471"/>
        <end position="574"/>
    </location>
</feature>
<dbReference type="InterPro" id="IPR018610">
    <property type="entry name" value="UVSSA"/>
</dbReference>
<keyword evidence="13" id="KW-1185">Reference proteome</keyword>
<name>A0A1Y1V6J4_9FUNG</name>
<keyword evidence="6" id="KW-0863">Zinc-finger</keyword>
<keyword evidence="7" id="KW-0862">Zinc</keyword>
<keyword evidence="8" id="KW-0175">Coiled coil</keyword>
<feature type="region of interest" description="Disordered" evidence="10">
    <location>
        <begin position="360"/>
        <end position="386"/>
    </location>
</feature>
<dbReference type="STRING" id="1754191.A0A1Y1V6J4"/>
<gene>
    <name evidence="12" type="ORF">BCR36DRAFT_354771</name>
</gene>
<dbReference type="GO" id="GO:0009411">
    <property type="term" value="P:response to UV"/>
    <property type="evidence" value="ECO:0007669"/>
    <property type="project" value="InterPro"/>
</dbReference>